<feature type="transmembrane region" description="Helical" evidence="8">
    <location>
        <begin position="142"/>
        <end position="166"/>
    </location>
</feature>
<feature type="transmembrane region" description="Helical" evidence="8">
    <location>
        <begin position="220"/>
        <end position="240"/>
    </location>
</feature>
<evidence type="ECO:0000256" key="5">
    <source>
        <dbReference type="ARBA" id="ARBA00022692"/>
    </source>
</evidence>
<accession>A0ABT1ZIJ2</accession>
<comment type="similarity">
    <text evidence="2">Belongs to the AzlC family.</text>
</comment>
<dbReference type="Proteomes" id="UP001205337">
    <property type="component" value="Unassembled WGS sequence"/>
</dbReference>
<organism evidence="9 10">
    <name type="scientific">Protaetiibacter mangrovi</name>
    <dbReference type="NCBI Taxonomy" id="2970926"/>
    <lineage>
        <taxon>Bacteria</taxon>
        <taxon>Bacillati</taxon>
        <taxon>Actinomycetota</taxon>
        <taxon>Actinomycetes</taxon>
        <taxon>Micrococcales</taxon>
        <taxon>Microbacteriaceae</taxon>
        <taxon>Protaetiibacter</taxon>
    </lineage>
</organism>
<feature type="transmembrane region" description="Helical" evidence="8">
    <location>
        <begin position="172"/>
        <end position="189"/>
    </location>
</feature>
<keyword evidence="7 8" id="KW-0472">Membrane</keyword>
<evidence type="ECO:0000256" key="6">
    <source>
        <dbReference type="ARBA" id="ARBA00022989"/>
    </source>
</evidence>
<evidence type="ECO:0000256" key="3">
    <source>
        <dbReference type="ARBA" id="ARBA00022448"/>
    </source>
</evidence>
<dbReference type="EMBL" id="JANTHX010000008">
    <property type="protein sequence ID" value="MCS0500531.1"/>
    <property type="molecule type" value="Genomic_DNA"/>
</dbReference>
<evidence type="ECO:0000313" key="10">
    <source>
        <dbReference type="Proteomes" id="UP001205337"/>
    </source>
</evidence>
<proteinExistence type="inferred from homology"/>
<protein>
    <submittedName>
        <fullName evidence="9">AzlC family ABC transporter permease</fullName>
    </submittedName>
</protein>
<dbReference type="InterPro" id="IPR011606">
    <property type="entry name" value="Brnchd-chn_aa_trnsp_permease"/>
</dbReference>
<evidence type="ECO:0000313" key="9">
    <source>
        <dbReference type="EMBL" id="MCS0500531.1"/>
    </source>
</evidence>
<evidence type="ECO:0000256" key="8">
    <source>
        <dbReference type="SAM" id="Phobius"/>
    </source>
</evidence>
<keyword evidence="4" id="KW-1003">Cell membrane</keyword>
<sequence>MSTAPPTDRERTRSAVLQGIRDAVMIVLGYIPFGLAAGAAMAQTDVGPAVSIASSPIVFAGAAQLVAIQLLDSGAGIALVVATVLIVNARHLLYSASLEPHLAGWTRGQRMAGAFLLADPVYALAITRFERAEGAGSRAEQLGYYFAAGLTCLVGWTGLTTLGVFLGGFIPGWVPLELAIPLTFLLLVLPLIKDSAGLVAAAVGGLAAFLAHGLPFGMGLLVGALVGLIAGGVVLARTAPRDPDAAPDARAEVGHG</sequence>
<gene>
    <name evidence="9" type="ORF">NUH29_13335</name>
</gene>
<comment type="caution">
    <text evidence="9">The sequence shown here is derived from an EMBL/GenBank/DDBJ whole genome shotgun (WGS) entry which is preliminary data.</text>
</comment>
<feature type="transmembrane region" description="Helical" evidence="8">
    <location>
        <begin position="75"/>
        <end position="93"/>
    </location>
</feature>
<feature type="transmembrane region" description="Helical" evidence="8">
    <location>
        <begin position="20"/>
        <end position="42"/>
    </location>
</feature>
<keyword evidence="10" id="KW-1185">Reference proteome</keyword>
<keyword evidence="6 8" id="KW-1133">Transmembrane helix</keyword>
<dbReference type="PANTHER" id="PTHR34979:SF1">
    <property type="entry name" value="INNER MEMBRANE PROTEIN YGAZ"/>
    <property type="match status" value="1"/>
</dbReference>
<keyword evidence="5 8" id="KW-0812">Transmembrane</keyword>
<dbReference type="PANTHER" id="PTHR34979">
    <property type="entry name" value="INNER MEMBRANE PROTEIN YGAZ"/>
    <property type="match status" value="1"/>
</dbReference>
<dbReference type="RefSeq" id="WP_258799709.1">
    <property type="nucleotide sequence ID" value="NZ_JANTHX010000008.1"/>
</dbReference>
<evidence type="ECO:0000256" key="2">
    <source>
        <dbReference type="ARBA" id="ARBA00010735"/>
    </source>
</evidence>
<evidence type="ECO:0000256" key="1">
    <source>
        <dbReference type="ARBA" id="ARBA00004651"/>
    </source>
</evidence>
<dbReference type="Pfam" id="PF03591">
    <property type="entry name" value="AzlC"/>
    <property type="match status" value="1"/>
</dbReference>
<evidence type="ECO:0000256" key="4">
    <source>
        <dbReference type="ARBA" id="ARBA00022475"/>
    </source>
</evidence>
<keyword evidence="3" id="KW-0813">Transport</keyword>
<evidence type="ECO:0000256" key="7">
    <source>
        <dbReference type="ARBA" id="ARBA00023136"/>
    </source>
</evidence>
<comment type="subcellular location">
    <subcellularLocation>
        <location evidence="1">Cell membrane</location>
        <topology evidence="1">Multi-pass membrane protein</topology>
    </subcellularLocation>
</comment>
<name>A0ABT1ZIJ2_9MICO</name>
<feature type="transmembrane region" description="Helical" evidence="8">
    <location>
        <begin position="196"/>
        <end position="214"/>
    </location>
</feature>
<reference evidence="9 10" key="1">
    <citation type="submission" date="2022-08" db="EMBL/GenBank/DDBJ databases">
        <authorList>
            <person name="Li F."/>
        </authorList>
    </citation>
    <scope>NUCLEOTIDE SEQUENCE [LARGE SCALE GENOMIC DNA]</scope>
    <source>
        <strain evidence="9 10">10F1B-8-1</strain>
    </source>
</reference>